<proteinExistence type="predicted"/>
<protein>
    <submittedName>
        <fullName evidence="1">Uncharacterized protein</fullName>
    </submittedName>
</protein>
<gene>
    <name evidence="1" type="ORF">BHK69_03375</name>
</gene>
<dbReference type="InterPro" id="IPR045390">
    <property type="entry name" value="ABC-3C_MC3"/>
</dbReference>
<dbReference type="OrthoDB" id="7059377at2"/>
<dbReference type="RefSeq" id="WP_069688874.1">
    <property type="nucleotide sequence ID" value="NZ_CP017147.1"/>
</dbReference>
<sequence>MRPPFPKWAQRSADYGNLFNPAFLMFVLGAACRGFEAEQKDVSEARELGMPFSLLFLVAPLALSPEFNEARPSRLAGSLVSWSKKHPAIAANMSVAAYSLVPAVREAIVYGLRAEHIRAGDGGRFRKGAAHGALELDVRTALAGHLNNAGFAGRWLAKSGATASILEAFGLRP</sequence>
<dbReference type="Proteomes" id="UP000094969">
    <property type="component" value="Chromosome"/>
</dbReference>
<evidence type="ECO:0000313" key="1">
    <source>
        <dbReference type="EMBL" id="AOO79652.1"/>
    </source>
</evidence>
<dbReference type="AlphaFoldDB" id="A0A1D7TX21"/>
<dbReference type="KEGG" id="bvv:BHK69_03375"/>
<organism evidence="1 2">
    <name type="scientific">Bosea vaviloviae</name>
    <dbReference type="NCBI Taxonomy" id="1526658"/>
    <lineage>
        <taxon>Bacteria</taxon>
        <taxon>Pseudomonadati</taxon>
        <taxon>Pseudomonadota</taxon>
        <taxon>Alphaproteobacteria</taxon>
        <taxon>Hyphomicrobiales</taxon>
        <taxon>Boseaceae</taxon>
        <taxon>Bosea</taxon>
    </lineage>
</organism>
<reference evidence="1 2" key="1">
    <citation type="journal article" date="2015" name="Antonie Van Leeuwenhoek">
        <title>Bosea vaviloviae sp. nov., a new species of slow-growing rhizobia isolated from nodules of the relict species Vavilovia formosa (Stev.) Fed.</title>
        <authorList>
            <person name="Safronova V.I."/>
            <person name="Kuznetsova I.G."/>
            <person name="Sazanova A.L."/>
            <person name="Kimeklis A.K."/>
            <person name="Belimov A.A."/>
            <person name="Andronov E.E."/>
            <person name="Pinaev A.G."/>
            <person name="Chizhevskaya E.P."/>
            <person name="Pukhaev A.R."/>
            <person name="Popov K.P."/>
            <person name="Willems A."/>
            <person name="Tikhonovich I.A."/>
        </authorList>
    </citation>
    <scope>NUCLEOTIDE SEQUENCE [LARGE SCALE GENOMIC DNA]</scope>
    <source>
        <strain evidence="1 2">Vaf18</strain>
    </source>
</reference>
<keyword evidence="2" id="KW-1185">Reference proteome</keyword>
<evidence type="ECO:0000313" key="2">
    <source>
        <dbReference type="Proteomes" id="UP000094969"/>
    </source>
</evidence>
<dbReference type="EMBL" id="CP017147">
    <property type="protein sequence ID" value="AOO79652.1"/>
    <property type="molecule type" value="Genomic_DNA"/>
</dbReference>
<dbReference type="STRING" id="1526658.BHK69_03375"/>
<name>A0A1D7TX21_9HYPH</name>
<dbReference type="PROSITE" id="PS51257">
    <property type="entry name" value="PROKAR_LIPOPROTEIN"/>
    <property type="match status" value="1"/>
</dbReference>
<dbReference type="Pfam" id="PF20131">
    <property type="entry name" value="MC3"/>
    <property type="match status" value="1"/>
</dbReference>
<accession>A0A1D7TX21</accession>